<dbReference type="InterPro" id="IPR019109">
    <property type="entry name" value="MamF_MmsF"/>
</dbReference>
<protein>
    <recommendedName>
        <fullName evidence="8">DUF4870 domain-containing protein</fullName>
    </recommendedName>
</protein>
<evidence type="ECO:0000256" key="1">
    <source>
        <dbReference type="ARBA" id="ARBA00004141"/>
    </source>
</evidence>
<dbReference type="OrthoDB" id="5149061at2"/>
<keyword evidence="7" id="KW-1185">Reference proteome</keyword>
<organism evidence="6 7">
    <name type="scientific">Egibacter rhizosphaerae</name>
    <dbReference type="NCBI Taxonomy" id="1670831"/>
    <lineage>
        <taxon>Bacteria</taxon>
        <taxon>Bacillati</taxon>
        <taxon>Actinomycetota</taxon>
        <taxon>Nitriliruptoria</taxon>
        <taxon>Egibacterales</taxon>
        <taxon>Egibacteraceae</taxon>
        <taxon>Egibacter</taxon>
    </lineage>
</organism>
<evidence type="ECO:0000256" key="2">
    <source>
        <dbReference type="ARBA" id="ARBA00022692"/>
    </source>
</evidence>
<evidence type="ECO:0000256" key="3">
    <source>
        <dbReference type="ARBA" id="ARBA00022989"/>
    </source>
</evidence>
<dbReference type="Proteomes" id="UP000291469">
    <property type="component" value="Chromosome"/>
</dbReference>
<keyword evidence="4 5" id="KW-0472">Membrane</keyword>
<evidence type="ECO:0008006" key="8">
    <source>
        <dbReference type="Google" id="ProtNLM"/>
    </source>
</evidence>
<dbReference type="PANTHER" id="PTHR36460">
    <property type="entry name" value="UPF0132 DOMAIN PROTEIN (AFU_ORTHOLOGUE AFUA_3G10255)"/>
    <property type="match status" value="1"/>
</dbReference>
<dbReference type="AlphaFoldDB" id="A0A411YLC1"/>
<keyword evidence="2 5" id="KW-0812">Transmembrane</keyword>
<sequence length="99" mass="11022">MLSYLLFGWIGGLVMFLTQSHPEVKFHAAQSIITFGGLTVISILLTAIPFTWVISPFLSLLGFVLWILLSIKGYNLEHFKLPVIGDYAEQMSGYQQATA</sequence>
<feature type="transmembrane region" description="Helical" evidence="5">
    <location>
        <begin position="38"/>
        <end position="71"/>
    </location>
</feature>
<evidence type="ECO:0000313" key="6">
    <source>
        <dbReference type="EMBL" id="QBI22019.1"/>
    </source>
</evidence>
<accession>A0A411YLC1</accession>
<dbReference type="GO" id="GO:0016020">
    <property type="term" value="C:membrane"/>
    <property type="evidence" value="ECO:0007669"/>
    <property type="project" value="UniProtKB-SubCell"/>
</dbReference>
<reference evidence="6 7" key="1">
    <citation type="submission" date="2019-01" db="EMBL/GenBank/DDBJ databases">
        <title>Egibacter rhizosphaerae EGI 80759T.</title>
        <authorList>
            <person name="Chen D.-D."/>
            <person name="Tian Y."/>
            <person name="Jiao J.-Y."/>
            <person name="Zhang X.-T."/>
            <person name="Zhang Y.-G."/>
            <person name="Zhang Y."/>
            <person name="Xiao M."/>
            <person name="Shu W.-S."/>
            <person name="Li W.-J."/>
        </authorList>
    </citation>
    <scope>NUCLEOTIDE SEQUENCE [LARGE SCALE GENOMIC DNA]</scope>
    <source>
        <strain evidence="6 7">EGI 80759</strain>
    </source>
</reference>
<name>A0A411YLC1_9ACTN</name>
<dbReference type="PANTHER" id="PTHR36460:SF1">
    <property type="entry name" value="UPF0132 DOMAIN PROTEIN (AFU_ORTHOLOGUE AFUA_3G10255)"/>
    <property type="match status" value="1"/>
</dbReference>
<evidence type="ECO:0000256" key="4">
    <source>
        <dbReference type="ARBA" id="ARBA00023136"/>
    </source>
</evidence>
<gene>
    <name evidence="6" type="ORF">ER308_12600</name>
</gene>
<keyword evidence="3 5" id="KW-1133">Transmembrane helix</keyword>
<evidence type="ECO:0000256" key="5">
    <source>
        <dbReference type="SAM" id="Phobius"/>
    </source>
</evidence>
<comment type="subcellular location">
    <subcellularLocation>
        <location evidence="1">Membrane</location>
        <topology evidence="1">Multi-pass membrane protein</topology>
    </subcellularLocation>
</comment>
<dbReference type="EMBL" id="CP036402">
    <property type="protein sequence ID" value="QBI22019.1"/>
    <property type="molecule type" value="Genomic_DNA"/>
</dbReference>
<evidence type="ECO:0000313" key="7">
    <source>
        <dbReference type="Proteomes" id="UP000291469"/>
    </source>
</evidence>
<dbReference type="KEGG" id="erz:ER308_12600"/>
<dbReference type="Pfam" id="PF09685">
    <property type="entry name" value="MamF_MmsF"/>
    <property type="match status" value="1"/>
</dbReference>
<proteinExistence type="predicted"/>